<proteinExistence type="predicted"/>
<protein>
    <submittedName>
        <fullName evidence="2">Uncharacterized protein</fullName>
    </submittedName>
</protein>
<feature type="region of interest" description="Disordered" evidence="1">
    <location>
        <begin position="1"/>
        <end position="44"/>
    </location>
</feature>
<dbReference type="Proteomes" id="UP001066276">
    <property type="component" value="Chromosome 5"/>
</dbReference>
<dbReference type="EMBL" id="JANPWB010000009">
    <property type="protein sequence ID" value="KAJ1149764.1"/>
    <property type="molecule type" value="Genomic_DNA"/>
</dbReference>
<reference evidence="2" key="1">
    <citation type="journal article" date="2022" name="bioRxiv">
        <title>Sequencing and chromosome-scale assembly of the giantPleurodeles waltlgenome.</title>
        <authorList>
            <person name="Brown T."/>
            <person name="Elewa A."/>
            <person name="Iarovenko S."/>
            <person name="Subramanian E."/>
            <person name="Araus A.J."/>
            <person name="Petzold A."/>
            <person name="Susuki M."/>
            <person name="Suzuki K.-i.T."/>
            <person name="Hayashi T."/>
            <person name="Toyoda A."/>
            <person name="Oliveira C."/>
            <person name="Osipova E."/>
            <person name="Leigh N.D."/>
            <person name="Simon A."/>
            <person name="Yun M.H."/>
        </authorList>
    </citation>
    <scope>NUCLEOTIDE SEQUENCE</scope>
    <source>
        <strain evidence="2">20211129_DDA</strain>
        <tissue evidence="2">Liver</tissue>
    </source>
</reference>
<sequence>MKPFAGVRQGHNDRFQPPNLPGRSNKVKTNPDRRGRGEEKRRENRRRLDCPGCRGCFSSKYVYASLPNKSRSAVGEISPDMQLEHCFQECSDRRTWSETAMQFDPKEHVDSKSTNRKDTRKPLRTCTMMLRPKDYKCKQLPGVWRTTLYLVRSSPVT</sequence>
<comment type="caution">
    <text evidence="2">The sequence shown here is derived from an EMBL/GenBank/DDBJ whole genome shotgun (WGS) entry which is preliminary data.</text>
</comment>
<keyword evidence="3" id="KW-1185">Reference proteome</keyword>
<dbReference type="AlphaFoldDB" id="A0AAV7REX1"/>
<feature type="compositionally biased region" description="Basic and acidic residues" evidence="1">
    <location>
        <begin position="29"/>
        <end position="44"/>
    </location>
</feature>
<name>A0AAV7REX1_PLEWA</name>
<accession>A0AAV7REX1</accession>
<organism evidence="2 3">
    <name type="scientific">Pleurodeles waltl</name>
    <name type="common">Iberian ribbed newt</name>
    <dbReference type="NCBI Taxonomy" id="8319"/>
    <lineage>
        <taxon>Eukaryota</taxon>
        <taxon>Metazoa</taxon>
        <taxon>Chordata</taxon>
        <taxon>Craniata</taxon>
        <taxon>Vertebrata</taxon>
        <taxon>Euteleostomi</taxon>
        <taxon>Amphibia</taxon>
        <taxon>Batrachia</taxon>
        <taxon>Caudata</taxon>
        <taxon>Salamandroidea</taxon>
        <taxon>Salamandridae</taxon>
        <taxon>Pleurodelinae</taxon>
        <taxon>Pleurodeles</taxon>
    </lineage>
</organism>
<gene>
    <name evidence="2" type="ORF">NDU88_002569</name>
</gene>
<evidence type="ECO:0000313" key="2">
    <source>
        <dbReference type="EMBL" id="KAJ1149764.1"/>
    </source>
</evidence>
<evidence type="ECO:0000256" key="1">
    <source>
        <dbReference type="SAM" id="MobiDB-lite"/>
    </source>
</evidence>
<evidence type="ECO:0000313" key="3">
    <source>
        <dbReference type="Proteomes" id="UP001066276"/>
    </source>
</evidence>